<keyword evidence="2" id="KW-0902">Two-component regulatory system</keyword>
<evidence type="ECO:0000259" key="9">
    <source>
        <dbReference type="PROSITE" id="PS51755"/>
    </source>
</evidence>
<keyword evidence="3" id="KW-0805">Transcription regulation</keyword>
<dbReference type="Gene3D" id="1.10.10.10">
    <property type="entry name" value="Winged helix-like DNA-binding domain superfamily/Winged helix DNA-binding domain"/>
    <property type="match status" value="1"/>
</dbReference>
<dbReference type="InterPro" id="IPR001789">
    <property type="entry name" value="Sig_transdc_resp-reg_receiver"/>
</dbReference>
<evidence type="ECO:0000256" key="6">
    <source>
        <dbReference type="PROSITE-ProRule" id="PRU00169"/>
    </source>
</evidence>
<evidence type="ECO:0000313" key="11">
    <source>
        <dbReference type="Proteomes" id="UP000219252"/>
    </source>
</evidence>
<dbReference type="FunFam" id="1.10.10.10:FF:000005">
    <property type="entry name" value="Two-component system response regulator"/>
    <property type="match status" value="1"/>
</dbReference>
<dbReference type="OrthoDB" id="9790442at2"/>
<dbReference type="AlphaFoldDB" id="A0A285U6S1"/>
<dbReference type="GO" id="GO:0032993">
    <property type="term" value="C:protein-DNA complex"/>
    <property type="evidence" value="ECO:0007669"/>
    <property type="project" value="TreeGrafter"/>
</dbReference>
<dbReference type="InterPro" id="IPR001867">
    <property type="entry name" value="OmpR/PhoB-type_DNA-bd"/>
</dbReference>
<dbReference type="GO" id="GO:0000976">
    <property type="term" value="F:transcription cis-regulatory region binding"/>
    <property type="evidence" value="ECO:0007669"/>
    <property type="project" value="TreeGrafter"/>
</dbReference>
<keyword evidence="1 6" id="KW-0597">Phosphoprotein</keyword>
<proteinExistence type="predicted"/>
<feature type="domain" description="Response regulatory" evidence="8">
    <location>
        <begin position="4"/>
        <end position="117"/>
    </location>
</feature>
<dbReference type="PANTHER" id="PTHR48111:SF22">
    <property type="entry name" value="REGULATOR OF RPOS"/>
    <property type="match status" value="1"/>
</dbReference>
<evidence type="ECO:0000256" key="2">
    <source>
        <dbReference type="ARBA" id="ARBA00023012"/>
    </source>
</evidence>
<dbReference type="GO" id="GO:0005829">
    <property type="term" value="C:cytosol"/>
    <property type="evidence" value="ECO:0007669"/>
    <property type="project" value="TreeGrafter"/>
</dbReference>
<keyword evidence="11" id="KW-1185">Reference proteome</keyword>
<dbReference type="Gene3D" id="6.10.250.690">
    <property type="match status" value="1"/>
</dbReference>
<dbReference type="PANTHER" id="PTHR48111">
    <property type="entry name" value="REGULATOR OF RPOS"/>
    <property type="match status" value="1"/>
</dbReference>
<dbReference type="GO" id="GO:0000156">
    <property type="term" value="F:phosphorelay response regulator activity"/>
    <property type="evidence" value="ECO:0007669"/>
    <property type="project" value="TreeGrafter"/>
</dbReference>
<sequence>MNRKILLVEDEKTISRFIELELQYEQFDVTVSFNGRDGLERALSENYDCILLDVMLPKLNGIEVCRRIRAQSDVPIILITARDEIMDRVAGLDAGADDYIVKPFAIEELLARIRSILRRVKTNNGKDDLIEVREIVINPNSYEVFFKNEKVELTKTEYDLLKLLCENKNRVCSRDMILQSVWGYETEVETNVVDVYIRHLRSKIKTDGEPLIETIRGVGYVVRE</sequence>
<dbReference type="Proteomes" id="UP000219252">
    <property type="component" value="Unassembled WGS sequence"/>
</dbReference>
<gene>
    <name evidence="10" type="ORF">SAMN05877842_103205</name>
</gene>
<reference evidence="11" key="1">
    <citation type="submission" date="2017-08" db="EMBL/GenBank/DDBJ databases">
        <authorList>
            <person name="Varghese N."/>
            <person name="Submissions S."/>
        </authorList>
    </citation>
    <scope>NUCLEOTIDE SEQUENCE [LARGE SCALE GENOMIC DNA]</scope>
    <source>
        <strain evidence="11">JC23</strain>
    </source>
</reference>
<organism evidence="10 11">
    <name type="scientific">Ureibacillus acetophenoni</name>
    <dbReference type="NCBI Taxonomy" id="614649"/>
    <lineage>
        <taxon>Bacteria</taxon>
        <taxon>Bacillati</taxon>
        <taxon>Bacillota</taxon>
        <taxon>Bacilli</taxon>
        <taxon>Bacillales</taxon>
        <taxon>Caryophanaceae</taxon>
        <taxon>Ureibacillus</taxon>
    </lineage>
</organism>
<name>A0A285U6S1_9BACL</name>
<dbReference type="Gene3D" id="3.40.50.2300">
    <property type="match status" value="1"/>
</dbReference>
<protein>
    <submittedName>
        <fullName evidence="10">Two-component system response regulator ArlR</fullName>
    </submittedName>
</protein>
<feature type="modified residue" description="4-aspartylphosphate" evidence="6">
    <location>
        <position position="53"/>
    </location>
</feature>
<feature type="domain" description="OmpR/PhoB-type" evidence="9">
    <location>
        <begin position="127"/>
        <end position="224"/>
    </location>
</feature>
<evidence type="ECO:0000256" key="4">
    <source>
        <dbReference type="ARBA" id="ARBA00023125"/>
    </source>
</evidence>
<feature type="DNA-binding region" description="OmpR/PhoB-type" evidence="7">
    <location>
        <begin position="127"/>
        <end position="224"/>
    </location>
</feature>
<dbReference type="GO" id="GO:0006355">
    <property type="term" value="P:regulation of DNA-templated transcription"/>
    <property type="evidence" value="ECO:0007669"/>
    <property type="project" value="InterPro"/>
</dbReference>
<dbReference type="SMART" id="SM00448">
    <property type="entry name" value="REC"/>
    <property type="match status" value="1"/>
</dbReference>
<accession>A0A285U6S1</accession>
<dbReference type="InterPro" id="IPR011006">
    <property type="entry name" value="CheY-like_superfamily"/>
</dbReference>
<dbReference type="CDD" id="cd00383">
    <property type="entry name" value="trans_reg_C"/>
    <property type="match status" value="1"/>
</dbReference>
<dbReference type="PROSITE" id="PS50110">
    <property type="entry name" value="RESPONSE_REGULATORY"/>
    <property type="match status" value="1"/>
</dbReference>
<dbReference type="SUPFAM" id="SSF52172">
    <property type="entry name" value="CheY-like"/>
    <property type="match status" value="1"/>
</dbReference>
<evidence type="ECO:0000259" key="8">
    <source>
        <dbReference type="PROSITE" id="PS50110"/>
    </source>
</evidence>
<dbReference type="InterPro" id="IPR016032">
    <property type="entry name" value="Sig_transdc_resp-reg_C-effctor"/>
</dbReference>
<dbReference type="PROSITE" id="PS51755">
    <property type="entry name" value="OMPR_PHOB"/>
    <property type="match status" value="1"/>
</dbReference>
<dbReference type="SUPFAM" id="SSF46894">
    <property type="entry name" value="C-terminal effector domain of the bipartite response regulators"/>
    <property type="match status" value="1"/>
</dbReference>
<dbReference type="SMART" id="SM00862">
    <property type="entry name" value="Trans_reg_C"/>
    <property type="match status" value="1"/>
</dbReference>
<keyword evidence="5" id="KW-0804">Transcription</keyword>
<dbReference type="RefSeq" id="WP_097148838.1">
    <property type="nucleotide sequence ID" value="NZ_OBQC01000003.1"/>
</dbReference>
<evidence type="ECO:0000313" key="10">
    <source>
        <dbReference type="EMBL" id="SOC37433.1"/>
    </source>
</evidence>
<evidence type="ECO:0000256" key="3">
    <source>
        <dbReference type="ARBA" id="ARBA00023015"/>
    </source>
</evidence>
<evidence type="ECO:0000256" key="5">
    <source>
        <dbReference type="ARBA" id="ARBA00023163"/>
    </source>
</evidence>
<dbReference type="EMBL" id="OBQC01000003">
    <property type="protein sequence ID" value="SOC37433.1"/>
    <property type="molecule type" value="Genomic_DNA"/>
</dbReference>
<dbReference type="InterPro" id="IPR039420">
    <property type="entry name" value="WalR-like"/>
</dbReference>
<dbReference type="FunFam" id="3.40.50.2300:FF:000001">
    <property type="entry name" value="DNA-binding response regulator PhoB"/>
    <property type="match status" value="1"/>
</dbReference>
<evidence type="ECO:0000256" key="1">
    <source>
        <dbReference type="ARBA" id="ARBA00022553"/>
    </source>
</evidence>
<keyword evidence="4 7" id="KW-0238">DNA-binding</keyword>
<dbReference type="Pfam" id="PF00486">
    <property type="entry name" value="Trans_reg_C"/>
    <property type="match status" value="1"/>
</dbReference>
<dbReference type="InterPro" id="IPR036388">
    <property type="entry name" value="WH-like_DNA-bd_sf"/>
</dbReference>
<evidence type="ECO:0000256" key="7">
    <source>
        <dbReference type="PROSITE-ProRule" id="PRU01091"/>
    </source>
</evidence>
<dbReference type="Pfam" id="PF00072">
    <property type="entry name" value="Response_reg"/>
    <property type="match status" value="1"/>
</dbReference>